<keyword evidence="1" id="KW-0472">Membrane</keyword>
<proteinExistence type="predicted"/>
<feature type="transmembrane region" description="Helical" evidence="1">
    <location>
        <begin position="12"/>
        <end position="33"/>
    </location>
</feature>
<dbReference type="EMBL" id="PQGG01000019">
    <property type="protein sequence ID" value="POP53074.1"/>
    <property type="molecule type" value="Genomic_DNA"/>
</dbReference>
<comment type="caution">
    <text evidence="2">The sequence shown here is derived from an EMBL/GenBank/DDBJ whole genome shotgun (WGS) entry which is preliminary data.</text>
</comment>
<accession>A0A2S4HGF5</accession>
<organism evidence="2 3">
    <name type="scientific">Zhongshania marina</name>
    <dbReference type="NCBI Taxonomy" id="2304603"/>
    <lineage>
        <taxon>Bacteria</taxon>
        <taxon>Pseudomonadati</taxon>
        <taxon>Pseudomonadota</taxon>
        <taxon>Gammaproteobacteria</taxon>
        <taxon>Cellvibrionales</taxon>
        <taxon>Spongiibacteraceae</taxon>
        <taxon>Zhongshania</taxon>
    </lineage>
</organism>
<gene>
    <name evidence="2" type="ORF">C0068_08255</name>
</gene>
<reference evidence="2" key="1">
    <citation type="submission" date="2018-01" db="EMBL/GenBank/DDBJ databases">
        <authorList>
            <person name="Yu X.-D."/>
        </authorList>
    </citation>
    <scope>NUCLEOTIDE SEQUENCE</scope>
    <source>
        <strain evidence="2">ZX-21</strain>
    </source>
</reference>
<protein>
    <submittedName>
        <fullName evidence="2">Uncharacterized protein</fullName>
    </submittedName>
</protein>
<evidence type="ECO:0000256" key="1">
    <source>
        <dbReference type="SAM" id="Phobius"/>
    </source>
</evidence>
<sequence>MTLNKTAIKAAAIIVLTKGLNGLLVVIGIAAIAYGIWQVFPPASYVFVGAALIWMGLPDKSDVKVAP</sequence>
<dbReference type="Proteomes" id="UP000237222">
    <property type="component" value="Unassembled WGS sequence"/>
</dbReference>
<feature type="transmembrane region" description="Helical" evidence="1">
    <location>
        <begin position="39"/>
        <end position="57"/>
    </location>
</feature>
<dbReference type="AlphaFoldDB" id="A0A2S4HGF5"/>
<name>A0A2S4HGF5_9GAMM</name>
<keyword evidence="1" id="KW-0812">Transmembrane</keyword>
<evidence type="ECO:0000313" key="2">
    <source>
        <dbReference type="EMBL" id="POP53074.1"/>
    </source>
</evidence>
<keyword evidence="1" id="KW-1133">Transmembrane helix</keyword>
<evidence type="ECO:0000313" key="3">
    <source>
        <dbReference type="Proteomes" id="UP000237222"/>
    </source>
</evidence>
<dbReference type="RefSeq" id="WP_103684016.1">
    <property type="nucleotide sequence ID" value="NZ_PQGG01000019.1"/>
</dbReference>